<dbReference type="Gene3D" id="3.40.50.10860">
    <property type="entry name" value="Leucine Dehydrogenase, chain A, domain 1"/>
    <property type="match status" value="1"/>
</dbReference>
<dbReference type="HAMAP" id="MF_01576">
    <property type="entry name" value="THF_DHG_CYH"/>
    <property type="match status" value="1"/>
</dbReference>
<accession>A0A3S7J9Q7</accession>
<evidence type="ECO:0000313" key="15">
    <source>
        <dbReference type="EMBL" id="AWD32403.1"/>
    </source>
</evidence>
<evidence type="ECO:0000256" key="3">
    <source>
        <dbReference type="ARBA" id="ARBA00022563"/>
    </source>
</evidence>
<dbReference type="SUPFAM" id="SSF51735">
    <property type="entry name" value="NAD(P)-binding Rossmann-fold domains"/>
    <property type="match status" value="1"/>
</dbReference>
<keyword evidence="8 12" id="KW-0560">Oxidoreductase</keyword>
<evidence type="ECO:0000256" key="4">
    <source>
        <dbReference type="ARBA" id="ARBA00022605"/>
    </source>
</evidence>
<dbReference type="InterPro" id="IPR020630">
    <property type="entry name" value="THF_DH/CycHdrlase_cat_dom"/>
</dbReference>
<evidence type="ECO:0000256" key="8">
    <source>
        <dbReference type="ARBA" id="ARBA00023002"/>
    </source>
</evidence>
<dbReference type="GO" id="GO:0004488">
    <property type="term" value="F:methylenetetrahydrofolate dehydrogenase (NADP+) activity"/>
    <property type="evidence" value="ECO:0007669"/>
    <property type="project" value="UniProtKB-UniRule"/>
</dbReference>
<reference evidence="15 16" key="1">
    <citation type="journal article" date="2018" name="Parasitology">
        <title>The reduced genome of Candidatus Kinetoplastibacterium sorsogonicusi, the endosymbiont of Kentomonas sorsogonicus (Trypanosomatidae): loss of the haem-synthesis pathway.</title>
        <authorList>
            <person name="Silva F.M."/>
            <person name="Kostygov A.Y."/>
            <person name="Spodareva V.V."/>
            <person name="Butenko A."/>
            <person name="Tossou R."/>
            <person name="Lukes J."/>
            <person name="Yurchenko V."/>
            <person name="Alves J.M.P."/>
        </authorList>
    </citation>
    <scope>NUCLEOTIDE SEQUENCE [LARGE SCALE GENOMIC DNA]</scope>
    <source>
        <strain evidence="15 16">MF-08</strain>
    </source>
</reference>
<keyword evidence="3 12" id="KW-0554">One-carbon metabolism</keyword>
<keyword evidence="7 12" id="KW-0521">NADP</keyword>
<dbReference type="EC" id="1.5.1.5" evidence="12"/>
<dbReference type="CDD" id="cd01080">
    <property type="entry name" value="NAD_bind_m-THF_DH_Cyclohyd"/>
    <property type="match status" value="1"/>
</dbReference>
<feature type="domain" description="Tetrahydrofolate dehydrogenase/cyclohydrolase NAD(P)-binding" evidence="14">
    <location>
        <begin position="141"/>
        <end position="283"/>
    </location>
</feature>
<dbReference type="GO" id="GO:0000105">
    <property type="term" value="P:L-histidine biosynthetic process"/>
    <property type="evidence" value="ECO:0007669"/>
    <property type="project" value="UniProtKB-KW"/>
</dbReference>
<dbReference type="OrthoDB" id="9803580at2"/>
<feature type="binding site" evidence="12">
    <location>
        <begin position="167"/>
        <end position="169"/>
    </location>
    <ligand>
        <name>NADP(+)</name>
        <dbReference type="ChEBI" id="CHEBI:58349"/>
    </ligand>
</feature>
<evidence type="ECO:0000256" key="5">
    <source>
        <dbReference type="ARBA" id="ARBA00022755"/>
    </source>
</evidence>
<dbReference type="SUPFAM" id="SSF53223">
    <property type="entry name" value="Aminoacid dehydrogenase-like, N-terminal domain"/>
    <property type="match status" value="1"/>
</dbReference>
<comment type="pathway">
    <text evidence="1 12">One-carbon metabolism; tetrahydrofolate interconversion.</text>
</comment>
<dbReference type="NCBIfam" id="NF008058">
    <property type="entry name" value="PRK10792.1"/>
    <property type="match status" value="1"/>
</dbReference>
<comment type="catalytic activity">
    <reaction evidence="12">
        <text>(6R)-5,10-methylene-5,6,7,8-tetrahydrofolate + NADP(+) = (6R)-5,10-methenyltetrahydrofolate + NADPH</text>
        <dbReference type="Rhea" id="RHEA:22812"/>
        <dbReference type="ChEBI" id="CHEBI:15636"/>
        <dbReference type="ChEBI" id="CHEBI:57455"/>
        <dbReference type="ChEBI" id="CHEBI:57783"/>
        <dbReference type="ChEBI" id="CHEBI:58349"/>
        <dbReference type="EC" id="1.5.1.5"/>
    </reaction>
</comment>
<dbReference type="PROSITE" id="PS00767">
    <property type="entry name" value="THF_DHG_CYH_2"/>
    <property type="match status" value="1"/>
</dbReference>
<dbReference type="GO" id="GO:0035999">
    <property type="term" value="P:tetrahydrofolate interconversion"/>
    <property type="evidence" value="ECO:0007669"/>
    <property type="project" value="UniProtKB-UniRule"/>
</dbReference>
<comment type="similarity">
    <text evidence="12">Belongs to the tetrahydrofolate dehydrogenase/cyclohydrolase family.</text>
</comment>
<protein>
    <recommendedName>
        <fullName evidence="12">Bifunctional protein FolD</fullName>
    </recommendedName>
    <domain>
        <recommendedName>
            <fullName evidence="12">Methylenetetrahydrofolate dehydrogenase</fullName>
            <ecNumber evidence="12">1.5.1.5</ecNumber>
        </recommendedName>
    </domain>
    <domain>
        <recommendedName>
            <fullName evidence="12">Methenyltetrahydrofolate cyclohydrolase</fullName>
            <ecNumber evidence="12">3.5.4.9</ecNumber>
        </recommendedName>
    </domain>
</protein>
<name>A0A3S7J9Q7_9PROT</name>
<dbReference type="KEGG" id="kso:CKSOR_00282"/>
<dbReference type="GO" id="GO:0009086">
    <property type="term" value="P:methionine biosynthetic process"/>
    <property type="evidence" value="ECO:0007669"/>
    <property type="project" value="UniProtKB-KW"/>
</dbReference>
<evidence type="ECO:0000259" key="13">
    <source>
        <dbReference type="Pfam" id="PF00763"/>
    </source>
</evidence>
<dbReference type="FunFam" id="3.40.50.720:FF:000094">
    <property type="entry name" value="Bifunctional protein FolD"/>
    <property type="match status" value="1"/>
</dbReference>
<feature type="binding site" evidence="12">
    <location>
        <position position="233"/>
    </location>
    <ligand>
        <name>NADP(+)</name>
        <dbReference type="ChEBI" id="CHEBI:58349"/>
    </ligand>
</feature>
<dbReference type="Pfam" id="PF02882">
    <property type="entry name" value="THF_DHG_CYH_C"/>
    <property type="match status" value="1"/>
</dbReference>
<evidence type="ECO:0000256" key="10">
    <source>
        <dbReference type="ARBA" id="ARBA00023167"/>
    </source>
</evidence>
<keyword evidence="10 12" id="KW-0486">Methionine biosynthesis</keyword>
<dbReference type="InterPro" id="IPR046346">
    <property type="entry name" value="Aminoacid_DH-like_N_sf"/>
</dbReference>
<dbReference type="Proteomes" id="UP000266796">
    <property type="component" value="Chromosome"/>
</dbReference>
<dbReference type="GO" id="GO:0004477">
    <property type="term" value="F:methenyltetrahydrofolate cyclohydrolase activity"/>
    <property type="evidence" value="ECO:0007669"/>
    <property type="project" value="UniProtKB-UniRule"/>
</dbReference>
<dbReference type="GO" id="GO:0005829">
    <property type="term" value="C:cytosol"/>
    <property type="evidence" value="ECO:0007669"/>
    <property type="project" value="TreeGrafter"/>
</dbReference>
<evidence type="ECO:0000256" key="1">
    <source>
        <dbReference type="ARBA" id="ARBA00004777"/>
    </source>
</evidence>
<comment type="function">
    <text evidence="12">Catalyzes the oxidation of 5,10-methylenetetrahydrofolate to 5,10-methenyltetrahydrofolate and then the hydrolysis of 5,10-methenyltetrahydrofolate to 10-formyltetrahydrofolate.</text>
</comment>
<dbReference type="PANTHER" id="PTHR48099:SF5">
    <property type="entry name" value="C-1-TETRAHYDROFOLATE SYNTHASE, CYTOPLASMIC"/>
    <property type="match status" value="1"/>
</dbReference>
<evidence type="ECO:0000256" key="2">
    <source>
        <dbReference type="ARBA" id="ARBA00011738"/>
    </source>
</evidence>
<dbReference type="PANTHER" id="PTHR48099">
    <property type="entry name" value="C-1-TETRAHYDROFOLATE SYNTHASE, CYTOPLASMIC-RELATED"/>
    <property type="match status" value="1"/>
</dbReference>
<dbReference type="Pfam" id="PF00763">
    <property type="entry name" value="THF_DHG_CYH"/>
    <property type="match status" value="1"/>
</dbReference>
<dbReference type="InterPro" id="IPR020867">
    <property type="entry name" value="THF_DH/CycHdrlase_CS"/>
</dbReference>
<keyword evidence="6 12" id="KW-0378">Hydrolase</keyword>
<proteinExistence type="inferred from homology"/>
<dbReference type="FunFam" id="3.40.50.10860:FF:000005">
    <property type="entry name" value="C-1-tetrahydrofolate synthase, cytoplasmic, putative"/>
    <property type="match status" value="1"/>
</dbReference>
<keyword evidence="4 12" id="KW-0028">Amino-acid biosynthesis</keyword>
<comment type="catalytic activity">
    <reaction evidence="12">
        <text>(6R)-5,10-methenyltetrahydrofolate + H2O = (6R)-10-formyltetrahydrofolate + H(+)</text>
        <dbReference type="Rhea" id="RHEA:23700"/>
        <dbReference type="ChEBI" id="CHEBI:15377"/>
        <dbReference type="ChEBI" id="CHEBI:15378"/>
        <dbReference type="ChEBI" id="CHEBI:57455"/>
        <dbReference type="ChEBI" id="CHEBI:195366"/>
        <dbReference type="EC" id="3.5.4.9"/>
    </reaction>
</comment>
<evidence type="ECO:0000256" key="11">
    <source>
        <dbReference type="ARBA" id="ARBA00023268"/>
    </source>
</evidence>
<dbReference type="PROSITE" id="PS00766">
    <property type="entry name" value="THF_DHG_CYH_1"/>
    <property type="match status" value="1"/>
</dbReference>
<evidence type="ECO:0000259" key="14">
    <source>
        <dbReference type="Pfam" id="PF02882"/>
    </source>
</evidence>
<dbReference type="UniPathway" id="UPA00193"/>
<organism evidence="15 16">
    <name type="scientific">Candidatus Kinetoplastidibacterium kentomonadis</name>
    <dbReference type="NCBI Taxonomy" id="1576550"/>
    <lineage>
        <taxon>Bacteria</taxon>
        <taxon>Pseudomonadati</taxon>
        <taxon>Pseudomonadota</taxon>
        <taxon>Betaproteobacteria</taxon>
        <taxon>Candidatus Kinetoplastidibacterium</taxon>
    </lineage>
</organism>
<keyword evidence="16" id="KW-1185">Reference proteome</keyword>
<dbReference type="PRINTS" id="PR00085">
    <property type="entry name" value="THFDHDRGNASE"/>
</dbReference>
<dbReference type="GO" id="GO:0006164">
    <property type="term" value="P:purine nucleotide biosynthetic process"/>
    <property type="evidence" value="ECO:0007669"/>
    <property type="project" value="UniProtKB-KW"/>
</dbReference>
<comment type="caution">
    <text evidence="12">Lacks conserved residue(s) required for the propagation of feature annotation.</text>
</comment>
<keyword evidence="5 12" id="KW-0658">Purine biosynthesis</keyword>
<evidence type="ECO:0000256" key="6">
    <source>
        <dbReference type="ARBA" id="ARBA00022801"/>
    </source>
</evidence>
<comment type="subunit">
    <text evidence="2 12">Homodimer.</text>
</comment>
<evidence type="ECO:0000313" key="16">
    <source>
        <dbReference type="Proteomes" id="UP000266796"/>
    </source>
</evidence>
<sequence length="288" mass="31281">MNNNAKIIDGHAVSKLIYNDIDIKIKMLAKKNIIPGLAVIVVGNDPASKIYVKNKIIACQKYGIFSMKQEFSEDITENELLNFIEKLNINLKIHGILVQLPLPKHINSKKIIEAINPKKDVDGFSPSNIGRLVTNDPLFIPCTPYGILKILENQNIDFKSLEIVVIGTSNIVGKPIAMLMLNKGATVTLCNSKTKNLSLHTKNADIVIVATGKINTINGSMIKQGAIVVDVGINRNKEGKICGDVEFTSASQIASAITPVPGGVGPMTIAMLIYNTVRSAEIQQNLNN</sequence>
<dbReference type="EMBL" id="CP025628">
    <property type="protein sequence ID" value="AWD32403.1"/>
    <property type="molecule type" value="Genomic_DNA"/>
</dbReference>
<dbReference type="InterPro" id="IPR036291">
    <property type="entry name" value="NAD(P)-bd_dom_sf"/>
</dbReference>
<gene>
    <name evidence="12 15" type="primary">folD</name>
    <name evidence="15" type="ORF">CKSOR_00282</name>
</gene>
<dbReference type="EC" id="3.5.4.9" evidence="12"/>
<evidence type="ECO:0000256" key="7">
    <source>
        <dbReference type="ARBA" id="ARBA00022857"/>
    </source>
</evidence>
<dbReference type="Gene3D" id="3.40.50.720">
    <property type="entry name" value="NAD(P)-binding Rossmann-like Domain"/>
    <property type="match status" value="1"/>
</dbReference>
<evidence type="ECO:0000256" key="12">
    <source>
        <dbReference type="HAMAP-Rule" id="MF_01576"/>
    </source>
</evidence>
<keyword evidence="9 12" id="KW-0368">Histidine biosynthesis</keyword>
<dbReference type="InterPro" id="IPR000672">
    <property type="entry name" value="THF_DH/CycHdrlase"/>
</dbReference>
<dbReference type="InterPro" id="IPR020631">
    <property type="entry name" value="THF_DH/CycHdrlase_NAD-bd_dom"/>
</dbReference>
<dbReference type="RefSeq" id="WP_108673817.1">
    <property type="nucleotide sequence ID" value="NZ_CP025628.1"/>
</dbReference>
<keyword evidence="11 12" id="KW-0511">Multifunctional enzyme</keyword>
<feature type="domain" description="Tetrahydrofolate dehydrogenase/cyclohydrolase catalytic" evidence="13">
    <location>
        <begin position="8"/>
        <end position="122"/>
    </location>
</feature>
<evidence type="ECO:0000256" key="9">
    <source>
        <dbReference type="ARBA" id="ARBA00023102"/>
    </source>
</evidence>
<dbReference type="AlphaFoldDB" id="A0A3S7J9Q7"/>